<evidence type="ECO:0000313" key="2">
    <source>
        <dbReference type="Proteomes" id="UP000053617"/>
    </source>
</evidence>
<accession>A0A0D2IFW1</accession>
<dbReference type="HOGENOM" id="CLU_2400887_0_0_1"/>
<sequence>MAWKEESFYTYIKKQFGARIQRLKQIHRGINLAVQAAQARDETLEPKHSRTLISKPLLAFTSLDLQHFADAKKEFAHVVAAEEMIVRQATILS</sequence>
<proteinExistence type="predicted"/>
<dbReference type="RefSeq" id="XP_013271835.1">
    <property type="nucleotide sequence ID" value="XM_013416381.1"/>
</dbReference>
<dbReference type="Proteomes" id="UP000053617">
    <property type="component" value="Unassembled WGS sequence"/>
</dbReference>
<gene>
    <name evidence="1" type="ORF">Z518_05569</name>
</gene>
<dbReference type="GeneID" id="25293640"/>
<name>A0A0D2IFW1_9EURO</name>
<dbReference type="AlphaFoldDB" id="A0A0D2IFW1"/>
<evidence type="ECO:0000313" key="1">
    <source>
        <dbReference type="EMBL" id="KIX04699.1"/>
    </source>
</evidence>
<dbReference type="VEuPathDB" id="FungiDB:Z518_05569"/>
<organism evidence="1 2">
    <name type="scientific">Rhinocladiella mackenziei CBS 650.93</name>
    <dbReference type="NCBI Taxonomy" id="1442369"/>
    <lineage>
        <taxon>Eukaryota</taxon>
        <taxon>Fungi</taxon>
        <taxon>Dikarya</taxon>
        <taxon>Ascomycota</taxon>
        <taxon>Pezizomycotina</taxon>
        <taxon>Eurotiomycetes</taxon>
        <taxon>Chaetothyriomycetidae</taxon>
        <taxon>Chaetothyriales</taxon>
        <taxon>Herpotrichiellaceae</taxon>
        <taxon>Rhinocladiella</taxon>
    </lineage>
</organism>
<dbReference type="EMBL" id="KN847478">
    <property type="protein sequence ID" value="KIX04699.1"/>
    <property type="molecule type" value="Genomic_DNA"/>
</dbReference>
<protein>
    <submittedName>
        <fullName evidence="1">Rhinocladiella mackenziei CBS 650.93 unplaced genomic scaffold supercont1.4, whole genome shotgun sequence</fullName>
    </submittedName>
</protein>
<keyword evidence="2" id="KW-1185">Reference proteome</keyword>
<reference evidence="1 2" key="1">
    <citation type="submission" date="2015-01" db="EMBL/GenBank/DDBJ databases">
        <title>The Genome Sequence of Rhinocladiella mackenzie CBS 650.93.</title>
        <authorList>
            <consortium name="The Broad Institute Genomics Platform"/>
            <person name="Cuomo C."/>
            <person name="de Hoog S."/>
            <person name="Gorbushina A."/>
            <person name="Stielow B."/>
            <person name="Teixiera M."/>
            <person name="Abouelleil A."/>
            <person name="Chapman S.B."/>
            <person name="Priest M."/>
            <person name="Young S.K."/>
            <person name="Wortman J."/>
            <person name="Nusbaum C."/>
            <person name="Birren B."/>
        </authorList>
    </citation>
    <scope>NUCLEOTIDE SEQUENCE [LARGE SCALE GENOMIC DNA]</scope>
    <source>
        <strain evidence="1 2">CBS 650.93</strain>
    </source>
</reference>